<evidence type="ECO:0000256" key="1">
    <source>
        <dbReference type="ARBA" id="ARBA00005336"/>
    </source>
</evidence>
<evidence type="ECO:0000256" key="5">
    <source>
        <dbReference type="ARBA" id="ARBA00031448"/>
    </source>
</evidence>
<evidence type="ECO:0000256" key="6">
    <source>
        <dbReference type="ARBA" id="ARBA00032194"/>
    </source>
</evidence>
<dbReference type="InterPro" id="IPR017853">
    <property type="entry name" value="GH"/>
</dbReference>
<protein>
    <recommendedName>
        <fullName evidence="7">Beta-D-glucoside glucohydrolase</fullName>
    </recommendedName>
    <alternativeName>
        <fullName evidence="5">Cellobiase</fullName>
    </alternativeName>
    <alternativeName>
        <fullName evidence="6">Gentiobiase</fullName>
    </alternativeName>
</protein>
<gene>
    <name evidence="10" type="ORF">KARMA_0486</name>
</gene>
<dbReference type="RefSeq" id="WP_072703518.1">
    <property type="nucleotide sequence ID" value="NZ_FMJB01000019.1"/>
</dbReference>
<dbReference type="PROSITE" id="PS00775">
    <property type="entry name" value="GLYCOSYL_HYDROL_F3"/>
    <property type="match status" value="1"/>
</dbReference>
<dbReference type="FunFam" id="2.60.40.10:FF:000495">
    <property type="entry name" value="Periplasmic beta-glucosidase"/>
    <property type="match status" value="1"/>
</dbReference>
<dbReference type="Pfam" id="PF14310">
    <property type="entry name" value="Fn3-like"/>
    <property type="match status" value="1"/>
</dbReference>
<evidence type="ECO:0000256" key="3">
    <source>
        <dbReference type="ARBA" id="ARBA00023277"/>
    </source>
</evidence>
<proteinExistence type="inferred from homology"/>
<dbReference type="Proteomes" id="UP000184085">
    <property type="component" value="Unassembled WGS sequence"/>
</dbReference>
<evidence type="ECO:0000313" key="11">
    <source>
        <dbReference type="Proteomes" id="UP000184085"/>
    </source>
</evidence>
<sequence>MAWNITDQEIDALVSKLSLSAKIDLVSGNGLWRTSPNYTHNIPEILMTDGTYGVRYSVEQIDGPQDRAEQLSAFLSVVNADLSRGVEGAFGSSRPATCFPNGCCYACSWDPELAYDLGTALAAECAHFGVNILLGPGINIRRTPLGGRSYEYFSEDPFLTGEIAAKLIKGMQDNGVGASLKHLACNNSEIHRTTMSSEVEERALREIYLSAFERAIRKAEPWTVMSSYNLINGVQAAENKWLLTDVLRDEWRFDGVVISDWHGIKDRPASLLAGNCLDMPESAPRKEDLRLAVEAGEVPMDDMDGACVRMLHLVRKAHASHITEPQTNFEAHHELSRRIAAESIVLLKNENDLLPLNMDAIGSIAIVGETARAPIYQGSGCATTSPTFEDNPVNEIVKLATNANVTTYDIADLQGDSAEDVLNTLSAADVVLFFGNTEVGVDGEGADRAHLNLLDGQDAAISQIAARNPNLAVIIATPDAVVMPWIDEVGAVLMPFYGGQGVGNAIAQVLSGAQNPCGKLTVTFPEKLEDVPGFLSYPGENHRHVYAEGLFVGYRGYDIRKTETLFPFGFGLSYTSYSYANVTCDTDRITEDSTFTIKVDVTNTGSRAGKEIVQVYVRPHTPRLSRPVRELKGFAKVALEPGETKEIQITIEARDLRYYDPAFGEWFLDVGPMSIEVGASSRDIRQILDIVAEARPLPATRLDINNEASQIVENPEIRSAFGNFLKSRLDLTDAETEQMLDYCGGSFLNLYDTVSWVAGEKISKAEMTSFLDQINSEFGAARIPAS</sequence>
<accession>A0A1M4MVE8</accession>
<dbReference type="InterPro" id="IPR050288">
    <property type="entry name" value="Cellulose_deg_GH3"/>
</dbReference>
<dbReference type="InterPro" id="IPR001764">
    <property type="entry name" value="Glyco_hydro_3_N"/>
</dbReference>
<dbReference type="Pfam" id="PF00933">
    <property type="entry name" value="Glyco_hydro_3"/>
    <property type="match status" value="1"/>
</dbReference>
<dbReference type="SUPFAM" id="SSF52279">
    <property type="entry name" value="Beta-D-glucan exohydrolase, C-terminal domain"/>
    <property type="match status" value="1"/>
</dbReference>
<dbReference type="Pfam" id="PF01915">
    <property type="entry name" value="Glyco_hydro_3_C"/>
    <property type="match status" value="1"/>
</dbReference>
<keyword evidence="4 8" id="KW-0326">Glycosidase</keyword>
<comment type="similarity">
    <text evidence="1 8">Belongs to the glycosyl hydrolase 3 family.</text>
</comment>
<dbReference type="InterPro" id="IPR013783">
    <property type="entry name" value="Ig-like_fold"/>
</dbReference>
<dbReference type="Gene3D" id="3.20.20.300">
    <property type="entry name" value="Glycoside hydrolase, family 3, N-terminal domain"/>
    <property type="match status" value="1"/>
</dbReference>
<dbReference type="InterPro" id="IPR026891">
    <property type="entry name" value="Fn3-like"/>
</dbReference>
<organism evidence="10 11">
    <name type="scientific">Donghicola eburneus</name>
    <dbReference type="NCBI Taxonomy" id="393278"/>
    <lineage>
        <taxon>Bacteria</taxon>
        <taxon>Pseudomonadati</taxon>
        <taxon>Pseudomonadota</taxon>
        <taxon>Alphaproteobacteria</taxon>
        <taxon>Rhodobacterales</taxon>
        <taxon>Roseobacteraceae</taxon>
        <taxon>Donghicola</taxon>
    </lineage>
</organism>
<dbReference type="InterPro" id="IPR036962">
    <property type="entry name" value="Glyco_hydro_3_N_sf"/>
</dbReference>
<keyword evidence="2 8" id="KW-0378">Hydrolase</keyword>
<name>A0A1M4MVE8_9RHOB</name>
<dbReference type="GO" id="GO:0005975">
    <property type="term" value="P:carbohydrate metabolic process"/>
    <property type="evidence" value="ECO:0007669"/>
    <property type="project" value="InterPro"/>
</dbReference>
<dbReference type="PANTHER" id="PTHR42715:SF10">
    <property type="entry name" value="BETA-GLUCOSIDASE"/>
    <property type="match status" value="1"/>
</dbReference>
<dbReference type="InterPro" id="IPR036881">
    <property type="entry name" value="Glyco_hydro_3_C_sf"/>
</dbReference>
<reference evidence="11" key="1">
    <citation type="submission" date="2016-09" db="EMBL/GenBank/DDBJ databases">
        <authorList>
            <person name="Wibberg D."/>
        </authorList>
    </citation>
    <scope>NUCLEOTIDE SEQUENCE [LARGE SCALE GENOMIC DNA]</scope>
</reference>
<dbReference type="PANTHER" id="PTHR42715">
    <property type="entry name" value="BETA-GLUCOSIDASE"/>
    <property type="match status" value="1"/>
</dbReference>
<dbReference type="InterPro" id="IPR019800">
    <property type="entry name" value="Glyco_hydro_3_AS"/>
</dbReference>
<dbReference type="SMART" id="SM01217">
    <property type="entry name" value="Fn3_like"/>
    <property type="match status" value="1"/>
</dbReference>
<dbReference type="GO" id="GO:0008422">
    <property type="term" value="F:beta-glucosidase activity"/>
    <property type="evidence" value="ECO:0007669"/>
    <property type="project" value="UniProtKB-ARBA"/>
</dbReference>
<dbReference type="EMBL" id="FMJB01000019">
    <property type="protein sequence ID" value="SCM66312.1"/>
    <property type="molecule type" value="Genomic_DNA"/>
</dbReference>
<dbReference type="Gene3D" id="3.40.50.1700">
    <property type="entry name" value="Glycoside hydrolase family 3 C-terminal domain"/>
    <property type="match status" value="1"/>
</dbReference>
<evidence type="ECO:0000256" key="7">
    <source>
        <dbReference type="ARBA" id="ARBA00032594"/>
    </source>
</evidence>
<evidence type="ECO:0000259" key="9">
    <source>
        <dbReference type="SMART" id="SM01217"/>
    </source>
</evidence>
<feature type="domain" description="Fibronectin type III-like" evidence="9">
    <location>
        <begin position="611"/>
        <end position="681"/>
    </location>
</feature>
<keyword evidence="3" id="KW-0119">Carbohydrate metabolism</keyword>
<dbReference type="AlphaFoldDB" id="A0A1M4MVE8"/>
<keyword evidence="11" id="KW-1185">Reference proteome</keyword>
<evidence type="ECO:0000256" key="8">
    <source>
        <dbReference type="RuleBase" id="RU361161"/>
    </source>
</evidence>
<evidence type="ECO:0000313" key="10">
    <source>
        <dbReference type="EMBL" id="SCM66312.1"/>
    </source>
</evidence>
<dbReference type="InterPro" id="IPR002772">
    <property type="entry name" value="Glyco_hydro_3_C"/>
</dbReference>
<evidence type="ECO:0000256" key="2">
    <source>
        <dbReference type="ARBA" id="ARBA00022801"/>
    </source>
</evidence>
<evidence type="ECO:0000256" key="4">
    <source>
        <dbReference type="ARBA" id="ARBA00023295"/>
    </source>
</evidence>
<dbReference type="PRINTS" id="PR00133">
    <property type="entry name" value="GLHYDRLASE3"/>
</dbReference>
<dbReference type="SUPFAM" id="SSF51445">
    <property type="entry name" value="(Trans)glycosidases"/>
    <property type="match status" value="1"/>
</dbReference>
<dbReference type="Gene3D" id="2.60.40.10">
    <property type="entry name" value="Immunoglobulins"/>
    <property type="match status" value="1"/>
</dbReference>